<dbReference type="InterPro" id="IPR018060">
    <property type="entry name" value="HTH_AraC"/>
</dbReference>
<dbReference type="CDD" id="cd06976">
    <property type="entry name" value="cupin_MtlR-like_N"/>
    <property type="match status" value="1"/>
</dbReference>
<dbReference type="Gene3D" id="2.60.120.10">
    <property type="entry name" value="Jelly Rolls"/>
    <property type="match status" value="1"/>
</dbReference>
<evidence type="ECO:0000256" key="3">
    <source>
        <dbReference type="ARBA" id="ARBA00023163"/>
    </source>
</evidence>
<proteinExistence type="predicted"/>
<dbReference type="Pfam" id="PF12833">
    <property type="entry name" value="HTH_18"/>
    <property type="match status" value="1"/>
</dbReference>
<dbReference type="EMBL" id="JAUSVX010000001">
    <property type="protein sequence ID" value="MDQ0467355.1"/>
    <property type="molecule type" value="Genomic_DNA"/>
</dbReference>
<protein>
    <submittedName>
        <fullName evidence="5">AraC-like DNA-binding protein/mannose-6-phosphate isomerase-like protein (Cupin superfamily)</fullName>
    </submittedName>
</protein>
<keyword evidence="6" id="KW-1185">Reference proteome</keyword>
<evidence type="ECO:0000313" key="6">
    <source>
        <dbReference type="Proteomes" id="UP001242480"/>
    </source>
</evidence>
<accession>A0ABU0J159</accession>
<reference evidence="5 6" key="1">
    <citation type="submission" date="2023-07" db="EMBL/GenBank/DDBJ databases">
        <title>Genomic Encyclopedia of Type Strains, Phase IV (KMG-IV): sequencing the most valuable type-strain genomes for metagenomic binning, comparative biology and taxonomic classification.</title>
        <authorList>
            <person name="Goeker M."/>
        </authorList>
    </citation>
    <scope>NUCLEOTIDE SEQUENCE [LARGE SCALE GENOMIC DNA]</scope>
    <source>
        <strain evidence="5 6">DSM 19619</strain>
    </source>
</reference>
<evidence type="ECO:0000256" key="1">
    <source>
        <dbReference type="ARBA" id="ARBA00023015"/>
    </source>
</evidence>
<gene>
    <name evidence="5" type="ORF">QO011_000350</name>
</gene>
<feature type="domain" description="HTH araC/xylS-type" evidence="4">
    <location>
        <begin position="208"/>
        <end position="306"/>
    </location>
</feature>
<keyword evidence="2" id="KW-0238">DNA-binding</keyword>
<dbReference type="InterPro" id="IPR014710">
    <property type="entry name" value="RmlC-like_jellyroll"/>
</dbReference>
<dbReference type="Proteomes" id="UP001242480">
    <property type="component" value="Unassembled WGS sequence"/>
</dbReference>
<evidence type="ECO:0000256" key="2">
    <source>
        <dbReference type="ARBA" id="ARBA00023125"/>
    </source>
</evidence>
<dbReference type="SMART" id="SM00342">
    <property type="entry name" value="HTH_ARAC"/>
    <property type="match status" value="1"/>
</dbReference>
<sequence>MALDVASLWRVLILFWRFDPAMREMRSYRETLTHEPESSISRLNRRLDESIPFQWHHHPEYELTLTLNSRGKRFIGDHVGDYDDGDLVLVGPNLPHTWYSREKIEDGKPHVALVVWFHPDRIRQVTHDFIEFRSIDAMLARAGRGLRFTPGAAAPVRERFERLFSSPPVDRLLTLLHLLHHLAGDDAEALATTSALIGAPAQTRERIDRVLTHVHANYARTITLGELADLAALSQSGLHRLFLKHTGKAVSDYLAHMRIGDACARLSGTTQSIGHIAGAVGYASLANFNRQFRALKRMTPRDYRRLFG</sequence>
<dbReference type="PROSITE" id="PS01124">
    <property type="entry name" value="HTH_ARAC_FAMILY_2"/>
    <property type="match status" value="1"/>
</dbReference>
<dbReference type="PANTHER" id="PTHR46796:SF13">
    <property type="entry name" value="HTH-TYPE TRANSCRIPTIONAL ACTIVATOR RHAS"/>
    <property type="match status" value="1"/>
</dbReference>
<dbReference type="InterPro" id="IPR011051">
    <property type="entry name" value="RmlC_Cupin_sf"/>
</dbReference>
<dbReference type="SUPFAM" id="SSF51182">
    <property type="entry name" value="RmlC-like cupins"/>
    <property type="match status" value="1"/>
</dbReference>
<keyword evidence="1" id="KW-0805">Transcription regulation</keyword>
<dbReference type="Gene3D" id="1.10.10.60">
    <property type="entry name" value="Homeodomain-like"/>
    <property type="match status" value="2"/>
</dbReference>
<dbReference type="InterPro" id="IPR009057">
    <property type="entry name" value="Homeodomain-like_sf"/>
</dbReference>
<comment type="caution">
    <text evidence="5">The sequence shown here is derived from an EMBL/GenBank/DDBJ whole genome shotgun (WGS) entry which is preliminary data.</text>
</comment>
<dbReference type="InterPro" id="IPR050204">
    <property type="entry name" value="AraC_XylS_family_regulators"/>
</dbReference>
<evidence type="ECO:0000313" key="5">
    <source>
        <dbReference type="EMBL" id="MDQ0467355.1"/>
    </source>
</evidence>
<name>A0ABU0J159_9HYPH</name>
<dbReference type="PANTHER" id="PTHR46796">
    <property type="entry name" value="HTH-TYPE TRANSCRIPTIONAL ACTIVATOR RHAS-RELATED"/>
    <property type="match status" value="1"/>
</dbReference>
<organism evidence="5 6">
    <name type="scientific">Labrys wisconsinensis</name>
    <dbReference type="NCBI Taxonomy" id="425677"/>
    <lineage>
        <taxon>Bacteria</taxon>
        <taxon>Pseudomonadati</taxon>
        <taxon>Pseudomonadota</taxon>
        <taxon>Alphaproteobacteria</taxon>
        <taxon>Hyphomicrobiales</taxon>
        <taxon>Xanthobacteraceae</taxon>
        <taxon>Labrys</taxon>
    </lineage>
</organism>
<dbReference type="SUPFAM" id="SSF46689">
    <property type="entry name" value="Homeodomain-like"/>
    <property type="match status" value="2"/>
</dbReference>
<keyword evidence="3" id="KW-0804">Transcription</keyword>
<evidence type="ECO:0000259" key="4">
    <source>
        <dbReference type="PROSITE" id="PS01124"/>
    </source>
</evidence>